<dbReference type="EMBL" id="AMQN01020491">
    <property type="status" value="NOT_ANNOTATED_CDS"/>
    <property type="molecule type" value="Genomic_DNA"/>
</dbReference>
<reference evidence="3" key="1">
    <citation type="submission" date="2012-12" db="EMBL/GenBank/DDBJ databases">
        <authorList>
            <person name="Hellsten U."/>
            <person name="Grimwood J."/>
            <person name="Chapman J.A."/>
            <person name="Shapiro H."/>
            <person name="Aerts A."/>
            <person name="Otillar R.P."/>
            <person name="Terry A.Y."/>
            <person name="Boore J.L."/>
            <person name="Simakov O."/>
            <person name="Marletaz F."/>
            <person name="Cho S.-J."/>
            <person name="Edsinger-Gonzales E."/>
            <person name="Havlak P."/>
            <person name="Kuo D.-H."/>
            <person name="Larsson T."/>
            <person name="Lv J."/>
            <person name="Arendt D."/>
            <person name="Savage R."/>
            <person name="Osoegawa K."/>
            <person name="de Jong P."/>
            <person name="Lindberg D.R."/>
            <person name="Seaver E.C."/>
            <person name="Weisblat D.A."/>
            <person name="Putnam N.H."/>
            <person name="Grigoriev I.V."/>
            <person name="Rokhsar D.S."/>
        </authorList>
    </citation>
    <scope>NUCLEOTIDE SEQUENCE</scope>
    <source>
        <strain evidence="3">I ESC-2004</strain>
    </source>
</reference>
<proteinExistence type="predicted"/>
<evidence type="ECO:0000313" key="3">
    <source>
        <dbReference type="Proteomes" id="UP000014760"/>
    </source>
</evidence>
<dbReference type="EMBL" id="KB297252">
    <property type="protein sequence ID" value="ELU10730.1"/>
    <property type="molecule type" value="Genomic_DNA"/>
</dbReference>
<dbReference type="OrthoDB" id="5912733at2759"/>
<dbReference type="Proteomes" id="UP000014760">
    <property type="component" value="Unassembled WGS sequence"/>
</dbReference>
<evidence type="ECO:0000313" key="1">
    <source>
        <dbReference type="EMBL" id="ELU10730.1"/>
    </source>
</evidence>
<dbReference type="InterPro" id="IPR027417">
    <property type="entry name" value="P-loop_NTPase"/>
</dbReference>
<reference evidence="2" key="3">
    <citation type="submission" date="2015-06" db="UniProtKB">
        <authorList>
            <consortium name="EnsemblMetazoa"/>
        </authorList>
    </citation>
    <scope>IDENTIFICATION</scope>
</reference>
<dbReference type="OMA" id="MCKAMDV"/>
<reference evidence="1 3" key="2">
    <citation type="journal article" date="2013" name="Nature">
        <title>Insights into bilaterian evolution from three spiralian genomes.</title>
        <authorList>
            <person name="Simakov O."/>
            <person name="Marletaz F."/>
            <person name="Cho S.J."/>
            <person name="Edsinger-Gonzales E."/>
            <person name="Havlak P."/>
            <person name="Hellsten U."/>
            <person name="Kuo D.H."/>
            <person name="Larsson T."/>
            <person name="Lv J."/>
            <person name="Arendt D."/>
            <person name="Savage R."/>
            <person name="Osoegawa K."/>
            <person name="de Jong P."/>
            <person name="Grimwood J."/>
            <person name="Chapman J.A."/>
            <person name="Shapiro H."/>
            <person name="Aerts A."/>
            <person name="Otillar R.P."/>
            <person name="Terry A.Y."/>
            <person name="Boore J.L."/>
            <person name="Grigoriev I.V."/>
            <person name="Lindberg D.R."/>
            <person name="Seaver E.C."/>
            <person name="Weisblat D.A."/>
            <person name="Putnam N.H."/>
            <person name="Rokhsar D.S."/>
        </authorList>
    </citation>
    <scope>NUCLEOTIDE SEQUENCE</scope>
    <source>
        <strain evidence="1 3">I ESC-2004</strain>
    </source>
</reference>
<dbReference type="PANTHER" id="PTHR33844:SF1">
    <property type="entry name" value="SULFOTRANSFERASE DOMAIN-CONTAINING PROTEIN"/>
    <property type="match status" value="1"/>
</dbReference>
<gene>
    <name evidence="1" type="ORF">CAPTEDRAFT_208974</name>
</gene>
<dbReference type="PANTHER" id="PTHR33844">
    <property type="entry name" value="SULFOTRANSFER_1 DOMAIN-CONTAINING PROTEIN"/>
    <property type="match status" value="1"/>
</dbReference>
<dbReference type="Gene3D" id="3.40.50.300">
    <property type="entry name" value="P-loop containing nucleotide triphosphate hydrolases"/>
    <property type="match status" value="1"/>
</dbReference>
<dbReference type="EnsemblMetazoa" id="CapteT208974">
    <property type="protein sequence ID" value="CapteP208974"/>
    <property type="gene ID" value="CapteG208974"/>
</dbReference>
<evidence type="ECO:0000313" key="2">
    <source>
        <dbReference type="EnsemblMetazoa" id="CapteP208974"/>
    </source>
</evidence>
<dbReference type="HOGENOM" id="CLU_639744_0_0_1"/>
<sequence>MANRKLVSGWFTDEQFPVSGYRILARRKLNEEDIASPLHFWLMFRRLNKLDVLLEKNVTMYCVDEQYAYFVETDSNVDVYSSNVSPFVYMAQYQHAKKFYVVPIPVFTTFVDNLPKCNTKVALLSNTGRCGSTLLTQVLEGTGRVLAMSEPDTIDHFANVCIKKGGVGCDSTWKRLALIFQFYAYCAHINGGYDLVCIKTRNFAQCLVPIVHEHAPWVNQLYMYRKGVKIIESFMKIIAGNLQRNPEFGIVDMDICKHFFKTYLQEDLCSALDMVTDGFTFGTLFLAGAMRDYKRYIEEGINIPSVKYEKFLQNPKGHLQAMGEHFKLDFTSDEIDHALDSLKRNSQQGTDLGIFGPIKPQREIRQDCNEISKRFGVPSIYSDEELPGRILA</sequence>
<evidence type="ECO:0008006" key="4">
    <source>
        <dbReference type="Google" id="ProtNLM"/>
    </source>
</evidence>
<accession>R7V4N9</accession>
<dbReference type="SUPFAM" id="SSF52540">
    <property type="entry name" value="P-loop containing nucleoside triphosphate hydrolases"/>
    <property type="match status" value="1"/>
</dbReference>
<name>R7V4N9_CAPTE</name>
<protein>
    <recommendedName>
        <fullName evidence="4">Sulfotransferase domain-containing protein</fullName>
    </recommendedName>
</protein>
<organism evidence="1">
    <name type="scientific">Capitella teleta</name>
    <name type="common">Polychaete worm</name>
    <dbReference type="NCBI Taxonomy" id="283909"/>
    <lineage>
        <taxon>Eukaryota</taxon>
        <taxon>Metazoa</taxon>
        <taxon>Spiralia</taxon>
        <taxon>Lophotrochozoa</taxon>
        <taxon>Annelida</taxon>
        <taxon>Polychaeta</taxon>
        <taxon>Sedentaria</taxon>
        <taxon>Scolecida</taxon>
        <taxon>Capitellidae</taxon>
        <taxon>Capitella</taxon>
    </lineage>
</organism>
<keyword evidence="3" id="KW-1185">Reference proteome</keyword>
<dbReference type="AlphaFoldDB" id="R7V4N9"/>